<keyword evidence="1" id="KW-0472">Membrane</keyword>
<reference evidence="2 3" key="1">
    <citation type="submission" date="2019-09" db="EMBL/GenBank/DDBJ databases">
        <title>Phylogeny of genus Pseudoclavibacter and closely related genus.</title>
        <authorList>
            <person name="Li Y."/>
        </authorList>
    </citation>
    <scope>NUCLEOTIDE SEQUENCE [LARGE SCALE GENOMIC DNA]</scope>
    <source>
        <strain evidence="2 3">KCTC 13959</strain>
    </source>
</reference>
<keyword evidence="1" id="KW-1133">Transmembrane helix</keyword>
<comment type="caution">
    <text evidence="2">The sequence shown here is derived from an EMBL/GenBank/DDBJ whole genome shotgun (WGS) entry which is preliminary data.</text>
</comment>
<dbReference type="OrthoDB" id="5125401at2"/>
<feature type="transmembrane region" description="Helical" evidence="1">
    <location>
        <begin position="46"/>
        <end position="76"/>
    </location>
</feature>
<keyword evidence="3" id="KW-1185">Reference proteome</keyword>
<dbReference type="Proteomes" id="UP000433493">
    <property type="component" value="Unassembled WGS sequence"/>
</dbReference>
<sequence>MIENRASGKLRTAAALFVLDIILWAVAAVLTSRIPSNVDPASMDLLWILLIGIGVISTVLFIVSVALVLYGVAAHFDQQYELNKRQTTLLEHVANASAQSQTTRITHL</sequence>
<keyword evidence="1" id="KW-0812">Transmembrane</keyword>
<evidence type="ECO:0000256" key="1">
    <source>
        <dbReference type="SAM" id="Phobius"/>
    </source>
</evidence>
<evidence type="ECO:0000313" key="3">
    <source>
        <dbReference type="Proteomes" id="UP000433493"/>
    </source>
</evidence>
<protein>
    <submittedName>
        <fullName evidence="2">Uncharacterized protein</fullName>
    </submittedName>
</protein>
<name>A0A7J5B9R4_9MICO</name>
<organism evidence="2 3">
    <name type="scientific">Gulosibacter chungangensis</name>
    <dbReference type="NCBI Taxonomy" id="979746"/>
    <lineage>
        <taxon>Bacteria</taxon>
        <taxon>Bacillati</taxon>
        <taxon>Actinomycetota</taxon>
        <taxon>Actinomycetes</taxon>
        <taxon>Micrococcales</taxon>
        <taxon>Microbacteriaceae</taxon>
        <taxon>Gulosibacter</taxon>
    </lineage>
</organism>
<dbReference type="EMBL" id="WBKB01000005">
    <property type="protein sequence ID" value="KAB1642543.1"/>
    <property type="molecule type" value="Genomic_DNA"/>
</dbReference>
<evidence type="ECO:0000313" key="2">
    <source>
        <dbReference type="EMBL" id="KAB1642543.1"/>
    </source>
</evidence>
<proteinExistence type="predicted"/>
<dbReference type="AlphaFoldDB" id="A0A7J5B9R4"/>
<dbReference type="RefSeq" id="WP_158052347.1">
    <property type="nucleotide sequence ID" value="NZ_WBKB01000005.1"/>
</dbReference>
<accession>A0A7J5B9R4</accession>
<feature type="transmembrane region" description="Helical" evidence="1">
    <location>
        <begin position="12"/>
        <end position="34"/>
    </location>
</feature>
<gene>
    <name evidence="2" type="ORF">F8O05_08695</name>
</gene>